<dbReference type="Pfam" id="PF03706">
    <property type="entry name" value="LPG_synthase_TM"/>
    <property type="match status" value="1"/>
</dbReference>
<keyword evidence="4 6" id="KW-1133">Transmembrane helix</keyword>
<evidence type="ECO:0000256" key="5">
    <source>
        <dbReference type="ARBA" id="ARBA00023136"/>
    </source>
</evidence>
<comment type="caution">
    <text evidence="7">The sequence shown here is derived from an EMBL/GenBank/DDBJ whole genome shotgun (WGS) entry which is preliminary data.</text>
</comment>
<organism evidence="7 8">
    <name type="scientific">Streptomyces flavotricini</name>
    <dbReference type="NCBI Taxonomy" id="66888"/>
    <lineage>
        <taxon>Bacteria</taxon>
        <taxon>Bacillati</taxon>
        <taxon>Actinomycetota</taxon>
        <taxon>Actinomycetes</taxon>
        <taxon>Kitasatosporales</taxon>
        <taxon>Streptomycetaceae</taxon>
        <taxon>Streptomyces</taxon>
    </lineage>
</organism>
<evidence type="ECO:0000313" key="8">
    <source>
        <dbReference type="Proteomes" id="UP001520654"/>
    </source>
</evidence>
<keyword evidence="3 6" id="KW-0812">Transmembrane</keyword>
<feature type="transmembrane region" description="Helical" evidence="6">
    <location>
        <begin position="150"/>
        <end position="171"/>
    </location>
</feature>
<feature type="transmembrane region" description="Helical" evidence="6">
    <location>
        <begin position="111"/>
        <end position="138"/>
    </location>
</feature>
<feature type="transmembrane region" description="Helical" evidence="6">
    <location>
        <begin position="268"/>
        <end position="288"/>
    </location>
</feature>
<dbReference type="Proteomes" id="UP001520654">
    <property type="component" value="Unassembled WGS sequence"/>
</dbReference>
<dbReference type="EMBL" id="JAINUL010000001">
    <property type="protein sequence ID" value="MCC0094106.1"/>
    <property type="molecule type" value="Genomic_DNA"/>
</dbReference>
<accession>A0ABS8DYZ4</accession>
<keyword evidence="2" id="KW-1003">Cell membrane</keyword>
<proteinExistence type="predicted"/>
<feature type="transmembrane region" description="Helical" evidence="6">
    <location>
        <begin position="36"/>
        <end position="56"/>
    </location>
</feature>
<comment type="subcellular location">
    <subcellularLocation>
        <location evidence="1">Cell membrane</location>
        <topology evidence="1">Multi-pass membrane protein</topology>
    </subcellularLocation>
</comment>
<keyword evidence="8" id="KW-1185">Reference proteome</keyword>
<evidence type="ECO:0000256" key="4">
    <source>
        <dbReference type="ARBA" id="ARBA00022989"/>
    </source>
</evidence>
<name>A0ABS8DYZ4_9ACTN</name>
<dbReference type="InterPro" id="IPR022791">
    <property type="entry name" value="L-PG_synthase/AglD"/>
</dbReference>
<evidence type="ECO:0000256" key="2">
    <source>
        <dbReference type="ARBA" id="ARBA00022475"/>
    </source>
</evidence>
<evidence type="ECO:0000313" key="7">
    <source>
        <dbReference type="EMBL" id="MCC0094106.1"/>
    </source>
</evidence>
<reference evidence="7 8" key="1">
    <citation type="submission" date="2021-08" db="EMBL/GenBank/DDBJ databases">
        <title>Genomic Architecture of Streptomyces flavotricini NGL1 and Streptomyces erythrochromogenes HMS4 With Differential Plant Beneficial attributes and laccase production capabilities.</title>
        <authorList>
            <person name="Salwan R."/>
            <person name="Kaur R."/>
            <person name="Sharma V."/>
        </authorList>
    </citation>
    <scope>NUCLEOTIDE SEQUENCE [LARGE SCALE GENOMIC DNA]</scope>
    <source>
        <strain evidence="7 8">NGL1</strain>
    </source>
</reference>
<feature type="transmembrane region" description="Helical" evidence="6">
    <location>
        <begin position="300"/>
        <end position="321"/>
    </location>
</feature>
<feature type="transmembrane region" description="Helical" evidence="6">
    <location>
        <begin position="68"/>
        <end position="99"/>
    </location>
</feature>
<evidence type="ECO:0000256" key="6">
    <source>
        <dbReference type="SAM" id="Phobius"/>
    </source>
</evidence>
<sequence length="334" mass="35409">MWWLLSAVVVTAVAVAAVNRRHDIASALRLMGAVPPAWLVLGTLLEVLSLTCMAAMQWRLLKLGGARLGFALMGAMAAAANAVAGALPGGAAFAAAWLFGQLRRRHVSLVLAGSVLAVSGLLSALALFLLLVVGVLAGSGSGPAAGLRSAVLWLTVALVLAATAVVALSRFPSSRRRAWRLWRRIGVRTPRVWDIEEGLSRLVRHVRASRPGVRPWLVPFALAVSNWILDVACLIACAWGLGIALPWPGTLTAYTLTQMTGALRLTPGSLGVIETSLAALLVLYGLPADQAIALTLLYRIASYWVLQPIGWVSWLALTIASRHGAVTLRRRPNA</sequence>
<dbReference type="PANTHER" id="PTHR39087">
    <property type="entry name" value="UPF0104 MEMBRANE PROTEIN MJ1595"/>
    <property type="match status" value="1"/>
</dbReference>
<keyword evidence="5 6" id="KW-0472">Membrane</keyword>
<evidence type="ECO:0000256" key="3">
    <source>
        <dbReference type="ARBA" id="ARBA00022692"/>
    </source>
</evidence>
<feature type="transmembrane region" description="Helical" evidence="6">
    <location>
        <begin position="227"/>
        <end position="247"/>
    </location>
</feature>
<evidence type="ECO:0000256" key="1">
    <source>
        <dbReference type="ARBA" id="ARBA00004651"/>
    </source>
</evidence>
<gene>
    <name evidence="7" type="ORF">K7B10_04735</name>
</gene>
<dbReference type="PANTHER" id="PTHR39087:SF2">
    <property type="entry name" value="UPF0104 MEMBRANE PROTEIN MJ1595"/>
    <property type="match status" value="1"/>
</dbReference>
<dbReference type="NCBIfam" id="TIGR00374">
    <property type="entry name" value="flippase-like domain"/>
    <property type="match status" value="1"/>
</dbReference>
<protein>
    <submittedName>
        <fullName evidence="7">Flippase-like domain-containing protein</fullName>
    </submittedName>
</protein>